<feature type="transmembrane region" description="Helical" evidence="8">
    <location>
        <begin position="62"/>
        <end position="79"/>
    </location>
</feature>
<keyword evidence="3" id="KW-0813">Transport</keyword>
<evidence type="ECO:0000256" key="1">
    <source>
        <dbReference type="ARBA" id="ARBA00004651"/>
    </source>
</evidence>
<reference evidence="9" key="1">
    <citation type="submission" date="2023-04" db="EMBL/GenBank/DDBJ databases">
        <title>Novel strain of Lactilactobacillus sakei and use thereof.</title>
        <authorList>
            <person name="Kim S.Y."/>
        </authorList>
    </citation>
    <scope>NUCLEOTIDE SEQUENCE</scope>
    <source>
        <strain evidence="9">HUP1</strain>
    </source>
</reference>
<keyword evidence="6 8" id="KW-1133">Transmembrane helix</keyword>
<dbReference type="SUPFAM" id="SSF81345">
    <property type="entry name" value="ABC transporter involved in vitamin B12 uptake, BtuC"/>
    <property type="match status" value="1"/>
</dbReference>
<dbReference type="GO" id="GO:0022857">
    <property type="term" value="F:transmembrane transporter activity"/>
    <property type="evidence" value="ECO:0007669"/>
    <property type="project" value="InterPro"/>
</dbReference>
<proteinExistence type="inferred from homology"/>
<dbReference type="GO" id="GO:0033214">
    <property type="term" value="P:siderophore-iron import into cell"/>
    <property type="evidence" value="ECO:0007669"/>
    <property type="project" value="TreeGrafter"/>
</dbReference>
<keyword evidence="5 8" id="KW-0812">Transmembrane</keyword>
<organism evidence="9 10">
    <name type="scientific">Latilactobacillus sakei</name>
    <name type="common">Lactobacillus sakei</name>
    <dbReference type="NCBI Taxonomy" id="1599"/>
    <lineage>
        <taxon>Bacteria</taxon>
        <taxon>Bacillati</taxon>
        <taxon>Bacillota</taxon>
        <taxon>Bacilli</taxon>
        <taxon>Lactobacillales</taxon>
        <taxon>Lactobacillaceae</taxon>
        <taxon>Latilactobacillus</taxon>
    </lineage>
</organism>
<sequence>MMNKKFGFSLVISLILLAILMVVSIRYGAAQTTMKTVYHAVFDYHASQLQQAVIHEIRLPRVLGAALIGASLAGSGLIMQELTQNPLADSGLLGINAGAGFMLTISFIVLPKATPQQTAIFALIGAALSACLILAISMAKKTQKTATVVLAGMAISSCLVALSEGLSLMTQLKRDLAFWHFGGVAAITWTQLTHLGPWLIAGLLASLCLAPQLRLLQLGDELVLSLGRKTSVVRLLGFICVIILAGISVALVGSVAFVGLMVPHITRYLVGYDVRKVMPVTLLLGASLVVAADLISRTINPPQEIPFGIMIALIGVPFFIYLARKGASQA</sequence>
<dbReference type="AlphaFoldDB" id="A0AAF0K4F1"/>
<accession>A0AAF0K4F1</accession>
<dbReference type="RefSeq" id="WP_112206988.1">
    <property type="nucleotide sequence ID" value="NZ_CP122959.1"/>
</dbReference>
<feature type="transmembrane region" description="Helical" evidence="8">
    <location>
        <begin position="307"/>
        <end position="324"/>
    </location>
</feature>
<dbReference type="CDD" id="cd06550">
    <property type="entry name" value="TM_ABC_iron-siderophores_like"/>
    <property type="match status" value="1"/>
</dbReference>
<name>A0AAF0K4F1_LATSK</name>
<feature type="transmembrane region" description="Helical" evidence="8">
    <location>
        <begin position="6"/>
        <end position="25"/>
    </location>
</feature>
<dbReference type="Pfam" id="PF01032">
    <property type="entry name" value="FecCD"/>
    <property type="match status" value="1"/>
</dbReference>
<feature type="transmembrane region" description="Helical" evidence="8">
    <location>
        <begin position="277"/>
        <end position="295"/>
    </location>
</feature>
<evidence type="ECO:0000256" key="4">
    <source>
        <dbReference type="ARBA" id="ARBA00022475"/>
    </source>
</evidence>
<evidence type="ECO:0000313" key="10">
    <source>
        <dbReference type="Proteomes" id="UP001179858"/>
    </source>
</evidence>
<comment type="subcellular location">
    <subcellularLocation>
        <location evidence="1">Cell membrane</location>
        <topology evidence="1">Multi-pass membrane protein</topology>
    </subcellularLocation>
</comment>
<evidence type="ECO:0000313" key="9">
    <source>
        <dbReference type="EMBL" id="WGI19579.1"/>
    </source>
</evidence>
<evidence type="ECO:0000256" key="7">
    <source>
        <dbReference type="ARBA" id="ARBA00023136"/>
    </source>
</evidence>
<keyword evidence="4" id="KW-1003">Cell membrane</keyword>
<feature type="transmembrane region" description="Helical" evidence="8">
    <location>
        <begin position="119"/>
        <end position="139"/>
    </location>
</feature>
<feature type="transmembrane region" description="Helical" evidence="8">
    <location>
        <begin position="91"/>
        <end position="110"/>
    </location>
</feature>
<feature type="transmembrane region" description="Helical" evidence="8">
    <location>
        <begin position="145"/>
        <end position="164"/>
    </location>
</feature>
<evidence type="ECO:0000256" key="8">
    <source>
        <dbReference type="SAM" id="Phobius"/>
    </source>
</evidence>
<evidence type="ECO:0000256" key="2">
    <source>
        <dbReference type="ARBA" id="ARBA00007935"/>
    </source>
</evidence>
<gene>
    <name evidence="9" type="ORF">QBD03_02230</name>
</gene>
<evidence type="ECO:0000256" key="5">
    <source>
        <dbReference type="ARBA" id="ARBA00022692"/>
    </source>
</evidence>
<evidence type="ECO:0000256" key="6">
    <source>
        <dbReference type="ARBA" id="ARBA00022989"/>
    </source>
</evidence>
<dbReference type="InterPro" id="IPR037294">
    <property type="entry name" value="ABC_BtuC-like"/>
</dbReference>
<comment type="similarity">
    <text evidence="2">Belongs to the binding-protein-dependent transport system permease family. FecCD subfamily.</text>
</comment>
<dbReference type="FunFam" id="1.10.3470.10:FF:000001">
    <property type="entry name" value="Vitamin B12 ABC transporter permease BtuC"/>
    <property type="match status" value="1"/>
</dbReference>
<dbReference type="PANTHER" id="PTHR30472">
    <property type="entry name" value="FERRIC ENTEROBACTIN TRANSPORT SYSTEM PERMEASE PROTEIN"/>
    <property type="match status" value="1"/>
</dbReference>
<dbReference type="Proteomes" id="UP001179858">
    <property type="component" value="Chromosome"/>
</dbReference>
<dbReference type="InterPro" id="IPR000522">
    <property type="entry name" value="ABC_transptr_permease_BtuC"/>
</dbReference>
<dbReference type="Gene3D" id="1.10.3470.10">
    <property type="entry name" value="ABC transporter involved in vitamin B12 uptake, BtuC"/>
    <property type="match status" value="1"/>
</dbReference>
<protein>
    <submittedName>
        <fullName evidence="9">Iron ABC transporter permease</fullName>
    </submittedName>
</protein>
<dbReference type="PANTHER" id="PTHR30472:SF58">
    <property type="entry name" value="IRON(3+)-HYDROXAMATE IMPORT SYSTEM PERMEASE PROTEIN FHUB"/>
    <property type="match status" value="1"/>
</dbReference>
<dbReference type="EMBL" id="CP122959">
    <property type="protein sequence ID" value="WGI19579.1"/>
    <property type="molecule type" value="Genomic_DNA"/>
</dbReference>
<keyword evidence="7 8" id="KW-0472">Membrane</keyword>
<evidence type="ECO:0000256" key="3">
    <source>
        <dbReference type="ARBA" id="ARBA00022448"/>
    </source>
</evidence>
<feature type="transmembrane region" description="Helical" evidence="8">
    <location>
        <begin position="236"/>
        <end position="265"/>
    </location>
</feature>
<dbReference type="GO" id="GO:0005886">
    <property type="term" value="C:plasma membrane"/>
    <property type="evidence" value="ECO:0007669"/>
    <property type="project" value="UniProtKB-SubCell"/>
</dbReference>